<reference evidence="1 2" key="2">
    <citation type="journal article" date="2017" name="Antonie Van Leeuwenhoek">
        <title>Rhizobium rhizosphaerae sp. nov., a novel species isolated from rice rhizosphere.</title>
        <authorList>
            <person name="Zhao J.J."/>
            <person name="Zhang J."/>
            <person name="Zhang R.J."/>
            <person name="Zhang C.W."/>
            <person name="Yin H.Q."/>
            <person name="Zhang X.X."/>
        </authorList>
    </citation>
    <scope>NUCLEOTIDE SEQUENCE [LARGE SCALE GENOMIC DNA]</scope>
    <source>
        <strain evidence="1 2">ACAM 611</strain>
    </source>
</reference>
<keyword evidence="2" id="KW-1185">Reference proteome</keyword>
<dbReference type="EMBL" id="BAET01000006">
    <property type="protein sequence ID" value="GAB54589.1"/>
    <property type="molecule type" value="Genomic_DNA"/>
</dbReference>
<evidence type="ECO:0000313" key="1">
    <source>
        <dbReference type="EMBL" id="GAB54589.1"/>
    </source>
</evidence>
<name>H5T8E8_9ALTE</name>
<dbReference type="Proteomes" id="UP000053586">
    <property type="component" value="Unassembled WGS sequence"/>
</dbReference>
<protein>
    <submittedName>
        <fullName evidence="1">Uncharacterized protein</fullName>
    </submittedName>
</protein>
<dbReference type="AlphaFoldDB" id="H5T8E8"/>
<gene>
    <name evidence="1" type="ORF">GPUN_0442</name>
</gene>
<evidence type="ECO:0000313" key="2">
    <source>
        <dbReference type="Proteomes" id="UP000053586"/>
    </source>
</evidence>
<comment type="caution">
    <text evidence="1">The sequence shown here is derived from an EMBL/GenBank/DDBJ whole genome shotgun (WGS) entry which is preliminary data.</text>
</comment>
<organism evidence="1 2">
    <name type="scientific">Glaciecola punicea ACAM 611</name>
    <dbReference type="NCBI Taxonomy" id="1121923"/>
    <lineage>
        <taxon>Bacteria</taxon>
        <taxon>Pseudomonadati</taxon>
        <taxon>Pseudomonadota</taxon>
        <taxon>Gammaproteobacteria</taxon>
        <taxon>Alteromonadales</taxon>
        <taxon>Alteromonadaceae</taxon>
        <taxon>Glaciecola</taxon>
    </lineage>
</organism>
<reference evidence="1 2" key="1">
    <citation type="journal article" date="2012" name="J. Bacteriol.">
        <title>Genome sequence of proteorhodopsin-containing sea ice bacterium Glaciecola punicea ACAM 611T.</title>
        <authorList>
            <person name="Qin Q.-L."/>
            <person name="Xie B.-B."/>
            <person name="Shu Y.-L."/>
            <person name="Rong J.-C."/>
            <person name="Zhao D.-L."/>
            <person name="Zhang X.-Y."/>
            <person name="Chen X.-L."/>
            <person name="Zhou B.-C."/>
            <person name="Zhanga Y.-Z."/>
        </authorList>
    </citation>
    <scope>NUCLEOTIDE SEQUENCE [LARGE SCALE GENOMIC DNA]</scope>
    <source>
        <strain evidence="1 2">ACAM 611</strain>
    </source>
</reference>
<accession>H5T8E8</accession>
<proteinExistence type="predicted"/>
<sequence>MNFKYLYASIMAIGVFVNNTKVADVYFLLFAFCCNITVIT</sequence>